<dbReference type="GO" id="GO:0005634">
    <property type="term" value="C:nucleus"/>
    <property type="evidence" value="ECO:0007669"/>
    <property type="project" value="TreeGrafter"/>
</dbReference>
<evidence type="ECO:0000256" key="2">
    <source>
        <dbReference type="ARBA" id="ARBA00022857"/>
    </source>
</evidence>
<comment type="similarity">
    <text evidence="1">Belongs to the NmrA-type oxidoreductase family.</text>
</comment>
<dbReference type="STRING" id="1849047.A0A3D8RBS5"/>
<dbReference type="AlphaFoldDB" id="A0A3D8RBS5"/>
<dbReference type="Pfam" id="PF05368">
    <property type="entry name" value="NmrA"/>
    <property type="match status" value="1"/>
</dbReference>
<proteinExistence type="inferred from homology"/>
<comment type="caution">
    <text evidence="4">The sequence shown here is derived from an EMBL/GenBank/DDBJ whole genome shotgun (WGS) entry which is preliminary data.</text>
</comment>
<reference evidence="4 5" key="1">
    <citation type="journal article" date="2018" name="IMA Fungus">
        <title>IMA Genome-F 9: Draft genome sequence of Annulohypoxylon stygium, Aspergillus mulundensis, Berkeleyomyces basicola (syn. Thielaviopsis basicola), Ceratocystis smalleyi, two Cercospora beticola strains, Coleophoma cylindrospora, Fusarium fracticaudum, Phialophora cf. hyalina, and Morchella septimelata.</title>
        <authorList>
            <person name="Wingfield B.D."/>
            <person name="Bills G.F."/>
            <person name="Dong Y."/>
            <person name="Huang W."/>
            <person name="Nel W.J."/>
            <person name="Swalarsk-Parry B.S."/>
            <person name="Vaghefi N."/>
            <person name="Wilken P.M."/>
            <person name="An Z."/>
            <person name="de Beer Z.W."/>
            <person name="De Vos L."/>
            <person name="Chen L."/>
            <person name="Duong T.A."/>
            <person name="Gao Y."/>
            <person name="Hammerbacher A."/>
            <person name="Kikkert J.R."/>
            <person name="Li Y."/>
            <person name="Li H."/>
            <person name="Li K."/>
            <person name="Li Q."/>
            <person name="Liu X."/>
            <person name="Ma X."/>
            <person name="Naidoo K."/>
            <person name="Pethybridge S.J."/>
            <person name="Sun J."/>
            <person name="Steenkamp E.T."/>
            <person name="van der Nest M.A."/>
            <person name="van Wyk S."/>
            <person name="Wingfield M.J."/>
            <person name="Xiong C."/>
            <person name="Yue Q."/>
            <person name="Zhang X."/>
        </authorList>
    </citation>
    <scope>NUCLEOTIDE SEQUENCE [LARGE SCALE GENOMIC DNA]</scope>
    <source>
        <strain evidence="4 5">BP6252</strain>
    </source>
</reference>
<dbReference type="Proteomes" id="UP000256645">
    <property type="component" value="Unassembled WGS sequence"/>
</dbReference>
<feature type="domain" description="NmrA-like" evidence="3">
    <location>
        <begin position="5"/>
        <end position="295"/>
    </location>
</feature>
<evidence type="ECO:0000259" key="3">
    <source>
        <dbReference type="Pfam" id="PF05368"/>
    </source>
</evidence>
<organism evidence="4 5">
    <name type="scientific">Coleophoma cylindrospora</name>
    <dbReference type="NCBI Taxonomy" id="1849047"/>
    <lineage>
        <taxon>Eukaryota</taxon>
        <taxon>Fungi</taxon>
        <taxon>Dikarya</taxon>
        <taxon>Ascomycota</taxon>
        <taxon>Pezizomycotina</taxon>
        <taxon>Leotiomycetes</taxon>
        <taxon>Helotiales</taxon>
        <taxon>Dermateaceae</taxon>
        <taxon>Coleophoma</taxon>
    </lineage>
</organism>
<dbReference type="SUPFAM" id="SSF51735">
    <property type="entry name" value="NAD(P)-binding Rossmann-fold domains"/>
    <property type="match status" value="1"/>
</dbReference>
<dbReference type="EMBL" id="PDLM01000008">
    <property type="protein sequence ID" value="RDW71507.1"/>
    <property type="molecule type" value="Genomic_DNA"/>
</dbReference>
<dbReference type="PANTHER" id="PTHR42748">
    <property type="entry name" value="NITROGEN METABOLITE REPRESSION PROTEIN NMRA FAMILY MEMBER"/>
    <property type="match status" value="1"/>
</dbReference>
<name>A0A3D8RBS5_9HELO</name>
<keyword evidence="2" id="KW-0521">NADP</keyword>
<dbReference type="Gene3D" id="3.40.50.720">
    <property type="entry name" value="NAD(P)-binding Rossmann-like Domain"/>
    <property type="match status" value="1"/>
</dbReference>
<dbReference type="InterPro" id="IPR036291">
    <property type="entry name" value="NAD(P)-bd_dom_sf"/>
</dbReference>
<dbReference type="PANTHER" id="PTHR42748:SF31">
    <property type="entry name" value="NMRA-LIKE DOMAIN-CONTAINING PROTEIN-RELATED"/>
    <property type="match status" value="1"/>
</dbReference>
<evidence type="ECO:0000313" key="4">
    <source>
        <dbReference type="EMBL" id="RDW71507.1"/>
    </source>
</evidence>
<evidence type="ECO:0000256" key="1">
    <source>
        <dbReference type="ARBA" id="ARBA00006328"/>
    </source>
</evidence>
<dbReference type="InterPro" id="IPR008030">
    <property type="entry name" value="NmrA-like"/>
</dbReference>
<accession>A0A3D8RBS5</accession>
<dbReference type="InterPro" id="IPR051164">
    <property type="entry name" value="NmrA-like_oxidored"/>
</dbReference>
<evidence type="ECO:0000313" key="5">
    <source>
        <dbReference type="Proteomes" id="UP000256645"/>
    </source>
</evidence>
<protein>
    <recommendedName>
        <fullName evidence="3">NmrA-like domain-containing protein</fullName>
    </recommendedName>
</protein>
<dbReference type="OrthoDB" id="300709at2759"/>
<dbReference type="CDD" id="cd05251">
    <property type="entry name" value="NmrA_like_SDR_a"/>
    <property type="match status" value="1"/>
</dbReference>
<gene>
    <name evidence="4" type="ORF">BP6252_08070</name>
</gene>
<dbReference type="Gene3D" id="3.90.25.10">
    <property type="entry name" value="UDP-galactose 4-epimerase, domain 1"/>
    <property type="match status" value="1"/>
</dbReference>
<keyword evidence="5" id="KW-1185">Reference proteome</keyword>
<sequence length="316" mass="34468">MSSSKKVLVVFGATGNQGGSVVNSILSDPIASAQFHIRGITRDISKPAALALADKGVETVQADLQDKDSLRKALDNAYAVFAVTNFWEHLNVTLEVQQGKNIADVAKEVNIEHLIWSGLPNVAKISNNKFSKVYHFDGKAEITDYIRTLGIPHTIVHLGIFTSFPLENLIPISTSPAKYKLSFPIPNTASFPLIDVNADTGKYIKAILLSPSQTLGKTINLAEDWYTMDQMITVLKGLGLDVVYEEVDDLAFCKALEARGLPAFIAEDVSQNCMFVNEFGYFGGEGLEFGHQLVKEPLTDLKTSVANSAIFKKLMG</sequence>